<dbReference type="EMBL" id="CM020620">
    <property type="protein sequence ID" value="KAK1867531.1"/>
    <property type="molecule type" value="Genomic_DNA"/>
</dbReference>
<evidence type="ECO:0000313" key="2">
    <source>
        <dbReference type="Proteomes" id="UP000798662"/>
    </source>
</evidence>
<gene>
    <name evidence="1" type="ORF">I4F81_010038</name>
</gene>
<proteinExistence type="predicted"/>
<reference evidence="1" key="1">
    <citation type="submission" date="2019-11" db="EMBL/GenBank/DDBJ databases">
        <title>Nori genome reveals adaptations in red seaweeds to the harsh intertidal environment.</title>
        <authorList>
            <person name="Wang D."/>
            <person name="Mao Y."/>
        </authorList>
    </citation>
    <scope>NUCLEOTIDE SEQUENCE</scope>
    <source>
        <tissue evidence="1">Gametophyte</tissue>
    </source>
</reference>
<evidence type="ECO:0000313" key="1">
    <source>
        <dbReference type="EMBL" id="KAK1867531.1"/>
    </source>
</evidence>
<sequence>MGALLSRAYVASSMTHWRQMWRGPSWGTSACEFSASAGVRILARAGATAAADGGRLDTTPTLPCWEPRRVVLGRWGIHCLFSHHLADIHTAASVLRGATGRVLPLPRSRVQCMISPL</sequence>
<keyword evidence="2" id="KW-1185">Reference proteome</keyword>
<protein>
    <submittedName>
        <fullName evidence="1">Uncharacterized protein</fullName>
    </submittedName>
</protein>
<name>A0ACC3CCP8_PYRYE</name>
<dbReference type="Proteomes" id="UP000798662">
    <property type="component" value="Chromosome 3"/>
</dbReference>
<comment type="caution">
    <text evidence="1">The sequence shown here is derived from an EMBL/GenBank/DDBJ whole genome shotgun (WGS) entry which is preliminary data.</text>
</comment>
<accession>A0ACC3CCP8</accession>
<organism evidence="1 2">
    <name type="scientific">Pyropia yezoensis</name>
    <name type="common">Susabi-nori</name>
    <name type="synonym">Porphyra yezoensis</name>
    <dbReference type="NCBI Taxonomy" id="2788"/>
    <lineage>
        <taxon>Eukaryota</taxon>
        <taxon>Rhodophyta</taxon>
        <taxon>Bangiophyceae</taxon>
        <taxon>Bangiales</taxon>
        <taxon>Bangiaceae</taxon>
        <taxon>Pyropia</taxon>
    </lineage>
</organism>